<evidence type="ECO:0000313" key="4">
    <source>
        <dbReference type="Proteomes" id="UP001161247"/>
    </source>
</evidence>
<dbReference type="Proteomes" id="UP001161247">
    <property type="component" value="Chromosome 2"/>
</dbReference>
<dbReference type="GO" id="GO:0003682">
    <property type="term" value="F:chromatin binding"/>
    <property type="evidence" value="ECO:0007669"/>
    <property type="project" value="InterPro"/>
</dbReference>
<reference evidence="3" key="1">
    <citation type="submission" date="2023-03" db="EMBL/GenBank/DDBJ databases">
        <authorList>
            <person name="Julca I."/>
        </authorList>
    </citation>
    <scope>NUCLEOTIDE SEQUENCE</scope>
</reference>
<dbReference type="InterPro" id="IPR032001">
    <property type="entry name" value="SAWADEE_dom"/>
</dbReference>
<evidence type="ECO:0000259" key="2">
    <source>
        <dbReference type="Pfam" id="PF16719"/>
    </source>
</evidence>
<feature type="region of interest" description="Disordered" evidence="1">
    <location>
        <begin position="45"/>
        <end position="91"/>
    </location>
</feature>
<sequence>MEHLLRDGREQFLDPEFCKKLARAFNSSKGRTGKPAVKWTEVQNWFQNNQQQQTDLPKDAPAEPVTKGPPVSEAVEDSKMPKDKKDSDRRKLEFEAQSASDGAWYDIEEFMGHRFLDSGDAEVRVRYVGFGPDEDEWVNVMKAVRIRSITLEDSECHKVKVGDIALCFQERKDIARYFEAEIIEIQRRVHDMRGCRCLFTIRYTHDNMEEKVRLRRLCFRPNILAGSQETVKK</sequence>
<keyword evidence="4" id="KW-1185">Reference proteome</keyword>
<dbReference type="EMBL" id="OX459119">
    <property type="protein sequence ID" value="CAI9093571.1"/>
    <property type="molecule type" value="Genomic_DNA"/>
</dbReference>
<accession>A0AAV1CDJ7</accession>
<dbReference type="Pfam" id="PF16719">
    <property type="entry name" value="SAWADEE"/>
    <property type="match status" value="1"/>
</dbReference>
<name>A0AAV1CDJ7_OLDCO</name>
<dbReference type="InterPro" id="IPR039276">
    <property type="entry name" value="SHH1/2"/>
</dbReference>
<feature type="domain" description="SAWADEE" evidence="2">
    <location>
        <begin position="91"/>
        <end position="218"/>
    </location>
</feature>
<dbReference type="PANTHER" id="PTHR33827:SF3">
    <property type="entry name" value="OS09G0346900 PROTEIN"/>
    <property type="match status" value="1"/>
</dbReference>
<evidence type="ECO:0000256" key="1">
    <source>
        <dbReference type="SAM" id="MobiDB-lite"/>
    </source>
</evidence>
<proteinExistence type="predicted"/>
<gene>
    <name evidence="3" type="ORF">OLC1_LOCUS4947</name>
</gene>
<dbReference type="Gene3D" id="2.40.50.40">
    <property type="match status" value="1"/>
</dbReference>
<dbReference type="PANTHER" id="PTHR33827">
    <property type="entry name" value="PROTEIN SAWADEE HOMEODOMAIN HOMOLOG 2"/>
    <property type="match status" value="1"/>
</dbReference>
<organism evidence="3 4">
    <name type="scientific">Oldenlandia corymbosa var. corymbosa</name>
    <dbReference type="NCBI Taxonomy" id="529605"/>
    <lineage>
        <taxon>Eukaryota</taxon>
        <taxon>Viridiplantae</taxon>
        <taxon>Streptophyta</taxon>
        <taxon>Embryophyta</taxon>
        <taxon>Tracheophyta</taxon>
        <taxon>Spermatophyta</taxon>
        <taxon>Magnoliopsida</taxon>
        <taxon>eudicotyledons</taxon>
        <taxon>Gunneridae</taxon>
        <taxon>Pentapetalae</taxon>
        <taxon>asterids</taxon>
        <taxon>lamiids</taxon>
        <taxon>Gentianales</taxon>
        <taxon>Rubiaceae</taxon>
        <taxon>Rubioideae</taxon>
        <taxon>Spermacoceae</taxon>
        <taxon>Hedyotis-Oldenlandia complex</taxon>
        <taxon>Oldenlandia</taxon>
    </lineage>
</organism>
<dbReference type="Gene3D" id="2.30.30.140">
    <property type="match status" value="1"/>
</dbReference>
<feature type="compositionally biased region" description="Basic and acidic residues" evidence="1">
    <location>
        <begin position="76"/>
        <end position="91"/>
    </location>
</feature>
<protein>
    <submittedName>
        <fullName evidence="3">OLC1v1029102C1</fullName>
    </submittedName>
</protein>
<evidence type="ECO:0000313" key="3">
    <source>
        <dbReference type="EMBL" id="CAI9093571.1"/>
    </source>
</evidence>
<dbReference type="AlphaFoldDB" id="A0AAV1CDJ7"/>